<comment type="cofactor">
    <cofactor evidence="2">
        <name>[2Fe-2S] cluster</name>
        <dbReference type="ChEBI" id="CHEBI:190135"/>
    </cofactor>
</comment>
<dbReference type="Pfam" id="PF02082">
    <property type="entry name" value="Rrf2"/>
    <property type="match status" value="1"/>
</dbReference>
<evidence type="ECO:0000313" key="4">
    <source>
        <dbReference type="EMBL" id="ARF14590.1"/>
    </source>
</evidence>
<dbReference type="Gene3D" id="1.10.10.10">
    <property type="entry name" value="Winged helix-like DNA-binding domain superfamily/Winged helix DNA-binding domain"/>
    <property type="match status" value="1"/>
</dbReference>
<dbReference type="PANTHER" id="PTHR33221">
    <property type="entry name" value="WINGED HELIX-TURN-HELIX TRANSCRIPTIONAL REGULATOR, RRF2 FAMILY"/>
    <property type="match status" value="1"/>
</dbReference>
<accession>A0ABM6JWV1</accession>
<dbReference type="EMBL" id="CP015108">
    <property type="protein sequence ID" value="ARF14590.1"/>
    <property type="molecule type" value="Genomic_DNA"/>
</dbReference>
<gene>
    <name evidence="4" type="ORF">SporoS204_10780</name>
</gene>
<dbReference type="NCBIfam" id="TIGR00738">
    <property type="entry name" value="rrf2_super"/>
    <property type="match status" value="1"/>
</dbReference>
<dbReference type="Proteomes" id="UP000192486">
    <property type="component" value="Chromosome"/>
</dbReference>
<proteinExistence type="predicted"/>
<dbReference type="PROSITE" id="PS51197">
    <property type="entry name" value="HTH_RRF2_2"/>
    <property type="match status" value="1"/>
</dbReference>
<dbReference type="InterPro" id="IPR036388">
    <property type="entry name" value="WH-like_DNA-bd_sf"/>
</dbReference>
<organism evidence="4 5">
    <name type="scientific">Sporosarcina ureae</name>
    <dbReference type="NCBI Taxonomy" id="1571"/>
    <lineage>
        <taxon>Bacteria</taxon>
        <taxon>Bacillati</taxon>
        <taxon>Bacillota</taxon>
        <taxon>Bacilli</taxon>
        <taxon>Bacillales</taxon>
        <taxon>Caryophanaceae</taxon>
        <taxon>Sporosarcina</taxon>
    </lineage>
</organism>
<dbReference type="InterPro" id="IPR000944">
    <property type="entry name" value="Tscrpt_reg_Rrf2"/>
</dbReference>
<dbReference type="RefSeq" id="WP_029054765.1">
    <property type="nucleotide sequence ID" value="NZ_CP015108.1"/>
</dbReference>
<name>A0ABM6JWV1_SPOUR</name>
<dbReference type="PANTHER" id="PTHR33221:SF4">
    <property type="entry name" value="HTH-TYPE TRANSCRIPTIONAL REPRESSOR NSRR"/>
    <property type="match status" value="1"/>
</dbReference>
<dbReference type="SUPFAM" id="SSF46785">
    <property type="entry name" value="Winged helix' DNA-binding domain"/>
    <property type="match status" value="1"/>
</dbReference>
<evidence type="ECO:0000256" key="2">
    <source>
        <dbReference type="ARBA" id="ARBA00034078"/>
    </source>
</evidence>
<evidence type="ECO:0000256" key="1">
    <source>
        <dbReference type="ARBA" id="ARBA00023125"/>
    </source>
</evidence>
<evidence type="ECO:0000256" key="3">
    <source>
        <dbReference type="ARBA" id="ARBA00040173"/>
    </source>
</evidence>
<keyword evidence="1" id="KW-0238">DNA-binding</keyword>
<protein>
    <recommendedName>
        <fullName evidence="3">HTH-type transcriptional regulator NsrR</fullName>
    </recommendedName>
</protein>
<keyword evidence="5" id="KW-1185">Reference proteome</keyword>
<sequence length="148" mass="16884">MRLTMYTDYSLRVLIFLASKQSDELSTVQEISDAYQISKNHLTKIVHELGKLELIVTTRGRGGGIRLSVDPHSINVGELVRKTEDDFHLVECFDPSKNMCVLSQACQLRGVLYEALQAYFEVLDRYTIADFLHNKEEIQSLLFPTSQS</sequence>
<evidence type="ECO:0000313" key="5">
    <source>
        <dbReference type="Proteomes" id="UP000192486"/>
    </source>
</evidence>
<dbReference type="InterPro" id="IPR036390">
    <property type="entry name" value="WH_DNA-bd_sf"/>
</dbReference>
<reference evidence="4 5" key="1">
    <citation type="submission" date="2016-04" db="EMBL/GenBank/DDBJ databases">
        <title>Comparative Genomics and Epigenetics of Sporosarcina ureae.</title>
        <authorList>
            <person name="Oliver A.S."/>
            <person name="Cooper K.K."/>
        </authorList>
    </citation>
    <scope>NUCLEOTIDE SEQUENCE [LARGE SCALE GENOMIC DNA]</scope>
    <source>
        <strain evidence="4 5">S204</strain>
    </source>
</reference>